<dbReference type="EMBL" id="QFFG01000002">
    <property type="protein sequence ID" value="PWG06203.1"/>
    <property type="molecule type" value="Genomic_DNA"/>
</dbReference>
<evidence type="ECO:0000313" key="3">
    <source>
        <dbReference type="Proteomes" id="UP000245670"/>
    </source>
</evidence>
<dbReference type="Proteomes" id="UP000245670">
    <property type="component" value="Unassembled WGS sequence"/>
</dbReference>
<evidence type="ECO:0000256" key="1">
    <source>
        <dbReference type="SAM" id="Phobius"/>
    </source>
</evidence>
<proteinExistence type="predicted"/>
<keyword evidence="3" id="KW-1185">Reference proteome</keyword>
<dbReference type="AlphaFoldDB" id="A0A2U2JCX3"/>
<evidence type="ECO:0000313" key="2">
    <source>
        <dbReference type="EMBL" id="PWG06203.1"/>
    </source>
</evidence>
<reference evidence="2 3" key="1">
    <citation type="submission" date="2018-05" db="EMBL/GenBank/DDBJ databases">
        <title>Polaribacter aquimarinus sp. nov., isolated from sediment in a sediment of sea.</title>
        <authorList>
            <person name="Lu D."/>
        </authorList>
    </citation>
    <scope>NUCLEOTIDE SEQUENCE [LARGE SCALE GENOMIC DNA]</scope>
    <source>
        <strain evidence="2 3">ZY113</strain>
    </source>
</reference>
<keyword evidence="1" id="KW-0812">Transmembrane</keyword>
<keyword evidence="1" id="KW-0472">Membrane</keyword>
<organism evidence="2 3">
    <name type="scientific">Polaribacter aquimarinus</name>
    <dbReference type="NCBI Taxonomy" id="2100726"/>
    <lineage>
        <taxon>Bacteria</taxon>
        <taxon>Pseudomonadati</taxon>
        <taxon>Bacteroidota</taxon>
        <taxon>Flavobacteriia</taxon>
        <taxon>Flavobacteriales</taxon>
        <taxon>Flavobacteriaceae</taxon>
    </lineage>
</organism>
<sequence>MINNCKFKQFKKYGMNDNRNVLIEKRNSEINLRPRFSIDLQENSESLLQRITDYLKSEECVYKHRVVDSHFFIDIPENKSHFWSPQLHFEVVKVDENSSTIKGLFGPKPQVWTLFMFVHFVVTTMFLGFGVMTYVRYRLDESLIFPIAMLVALPLIWILLYFLGKIGKDTGKNQMKELHDLVIGIINN</sequence>
<accession>A0A2U2JCX3</accession>
<comment type="caution">
    <text evidence="2">The sequence shown here is derived from an EMBL/GenBank/DDBJ whole genome shotgun (WGS) entry which is preliminary data.</text>
</comment>
<name>A0A2U2JCX3_9FLAO</name>
<protein>
    <submittedName>
        <fullName evidence="2">GTP-binding protein</fullName>
    </submittedName>
</protein>
<feature type="transmembrane region" description="Helical" evidence="1">
    <location>
        <begin position="143"/>
        <end position="163"/>
    </location>
</feature>
<feature type="transmembrane region" description="Helical" evidence="1">
    <location>
        <begin position="111"/>
        <end position="137"/>
    </location>
</feature>
<keyword evidence="1" id="KW-1133">Transmembrane helix</keyword>
<gene>
    <name evidence="2" type="ORF">DIS07_07180</name>
</gene>